<dbReference type="AlphaFoldDB" id="A0A1G8JTH5"/>
<evidence type="ECO:0000313" key="2">
    <source>
        <dbReference type="Proteomes" id="UP000199093"/>
    </source>
</evidence>
<dbReference type="STRING" id="555512.SAMN04487993_1003251"/>
<dbReference type="InterPro" id="IPR011227">
    <property type="entry name" value="UCP029730"/>
</dbReference>
<dbReference type="GO" id="GO:0016787">
    <property type="term" value="F:hydrolase activity"/>
    <property type="evidence" value="ECO:0007669"/>
    <property type="project" value="UniProtKB-KW"/>
</dbReference>
<dbReference type="Gene3D" id="3.40.630.40">
    <property type="entry name" value="Zn-dependent exopeptidases"/>
    <property type="match status" value="1"/>
</dbReference>
<dbReference type="EMBL" id="FNEJ01000003">
    <property type="protein sequence ID" value="SDI34529.1"/>
    <property type="molecule type" value="Genomic_DNA"/>
</dbReference>
<keyword evidence="2" id="KW-1185">Reference proteome</keyword>
<accession>A0A1G8JTH5</accession>
<dbReference type="PIRSF" id="PIRSF029730">
    <property type="entry name" value="UCP029730"/>
    <property type="match status" value="1"/>
</dbReference>
<reference evidence="2" key="1">
    <citation type="submission" date="2016-10" db="EMBL/GenBank/DDBJ databases">
        <authorList>
            <person name="Varghese N."/>
            <person name="Submissions S."/>
        </authorList>
    </citation>
    <scope>NUCLEOTIDE SEQUENCE [LARGE SCALE GENOMIC DNA]</scope>
    <source>
        <strain evidence="2">DSM 26424</strain>
    </source>
</reference>
<gene>
    <name evidence="1" type="ORF">SAMN04487993_1003251</name>
</gene>
<dbReference type="RefSeq" id="WP_089844530.1">
    <property type="nucleotide sequence ID" value="NZ_FNEJ01000003.1"/>
</dbReference>
<name>A0A1G8JTH5_9RHOB</name>
<evidence type="ECO:0000313" key="1">
    <source>
        <dbReference type="EMBL" id="SDI34529.1"/>
    </source>
</evidence>
<dbReference type="OrthoDB" id="9815326at2"/>
<keyword evidence="1" id="KW-0378">Hydrolase</keyword>
<dbReference type="Pfam" id="PF05013">
    <property type="entry name" value="FGase"/>
    <property type="match status" value="1"/>
</dbReference>
<dbReference type="InterPro" id="IPR007709">
    <property type="entry name" value="N-FG_amidohydro"/>
</dbReference>
<sequence>MTATTETAFQIINKTGRGPAVLLCEHASALIPPEYHGLGLAEEDLHSHAVWDPGALALAEALSAALDAPLVAGAVSRLVYDCNRPPEAPSAMPERSERIAVPGNAGLSPEARAARVAQVYTPFCDAVDRVLAARQAQGTPFALVTLHSFTPLWHGTPREVELGLLHDADSRLADAMLDHAAALPHRILRRNAPYGPEDGVTHSLQRHGLRHGLPNVMIEARNDLLADAAAVEAMADELLALLRPAFATLGLAEAHHA</sequence>
<dbReference type="Proteomes" id="UP000199093">
    <property type="component" value="Unassembled WGS sequence"/>
</dbReference>
<protein>
    <submittedName>
        <fullName evidence="1">Predicted N-formylglutamate amidohydrolase</fullName>
    </submittedName>
</protein>
<dbReference type="SUPFAM" id="SSF53187">
    <property type="entry name" value="Zn-dependent exopeptidases"/>
    <property type="match status" value="1"/>
</dbReference>
<proteinExistence type="predicted"/>
<organism evidence="1 2">
    <name type="scientific">Salipiger marinus</name>
    <dbReference type="NCBI Taxonomy" id="555512"/>
    <lineage>
        <taxon>Bacteria</taxon>
        <taxon>Pseudomonadati</taxon>
        <taxon>Pseudomonadota</taxon>
        <taxon>Alphaproteobacteria</taxon>
        <taxon>Rhodobacterales</taxon>
        <taxon>Roseobacteraceae</taxon>
        <taxon>Salipiger</taxon>
    </lineage>
</organism>